<feature type="transmembrane region" description="Helical" evidence="1">
    <location>
        <begin position="91"/>
        <end position="113"/>
    </location>
</feature>
<gene>
    <name evidence="2" type="ORF">R1flu_004291</name>
</gene>
<evidence type="ECO:0000256" key="1">
    <source>
        <dbReference type="SAM" id="Phobius"/>
    </source>
</evidence>
<keyword evidence="1" id="KW-0812">Transmembrane</keyword>
<reference evidence="2 3" key="1">
    <citation type="submission" date="2024-09" db="EMBL/GenBank/DDBJ databases">
        <title>Chromosome-scale assembly of Riccia fluitans.</title>
        <authorList>
            <person name="Paukszto L."/>
            <person name="Sawicki J."/>
            <person name="Karawczyk K."/>
            <person name="Piernik-Szablinska J."/>
            <person name="Szczecinska M."/>
            <person name="Mazdziarz M."/>
        </authorList>
    </citation>
    <scope>NUCLEOTIDE SEQUENCE [LARGE SCALE GENOMIC DNA]</scope>
    <source>
        <strain evidence="2">Rf_01</strain>
        <tissue evidence="2">Aerial parts of the thallus</tissue>
    </source>
</reference>
<evidence type="ECO:0000313" key="2">
    <source>
        <dbReference type="EMBL" id="KAL2632812.1"/>
    </source>
</evidence>
<proteinExistence type="predicted"/>
<keyword evidence="1" id="KW-0472">Membrane</keyword>
<comment type="caution">
    <text evidence="2">The sequence shown here is derived from an EMBL/GenBank/DDBJ whole genome shotgun (WGS) entry which is preliminary data.</text>
</comment>
<dbReference type="Proteomes" id="UP001605036">
    <property type="component" value="Unassembled WGS sequence"/>
</dbReference>
<sequence length="173" mass="18159">MADRFAVESKNKSNYAGAYHAPTMSPGISSPRCPRCAAPLSKDLEASGWTIAPFMRDSFAVVGTAVGGSTSAFYGFNTLMPPVHKHVKGPLWLQFLVGLPPVMLFSVACAGLAGGALPAFAQLAVSTYHATSAASHAGVSKLTMKVEQRQELQNFADSTAQAKESQNPVKQGS</sequence>
<dbReference type="PANTHER" id="PTHR34459:SF3">
    <property type="entry name" value="OS01G0264500 PROTEIN"/>
    <property type="match status" value="1"/>
</dbReference>
<keyword evidence="3" id="KW-1185">Reference proteome</keyword>
<evidence type="ECO:0000313" key="3">
    <source>
        <dbReference type="Proteomes" id="UP001605036"/>
    </source>
</evidence>
<feature type="transmembrane region" description="Helical" evidence="1">
    <location>
        <begin position="59"/>
        <end position="79"/>
    </location>
</feature>
<dbReference type="AlphaFoldDB" id="A0ABD1YTV9"/>
<dbReference type="PANTHER" id="PTHR34459">
    <property type="entry name" value="OS01G0264500 PROTEIN"/>
    <property type="match status" value="1"/>
</dbReference>
<accession>A0ABD1YTV9</accession>
<keyword evidence="1" id="KW-1133">Transmembrane helix</keyword>
<organism evidence="2 3">
    <name type="scientific">Riccia fluitans</name>
    <dbReference type="NCBI Taxonomy" id="41844"/>
    <lineage>
        <taxon>Eukaryota</taxon>
        <taxon>Viridiplantae</taxon>
        <taxon>Streptophyta</taxon>
        <taxon>Embryophyta</taxon>
        <taxon>Marchantiophyta</taxon>
        <taxon>Marchantiopsida</taxon>
        <taxon>Marchantiidae</taxon>
        <taxon>Marchantiales</taxon>
        <taxon>Ricciaceae</taxon>
        <taxon>Riccia</taxon>
    </lineage>
</organism>
<protein>
    <submittedName>
        <fullName evidence="2">Uncharacterized protein</fullName>
    </submittedName>
</protein>
<dbReference type="EMBL" id="JBHFFA010000003">
    <property type="protein sequence ID" value="KAL2632812.1"/>
    <property type="molecule type" value="Genomic_DNA"/>
</dbReference>
<name>A0ABD1YTV9_9MARC</name>